<dbReference type="GO" id="GO:0046872">
    <property type="term" value="F:metal ion binding"/>
    <property type="evidence" value="ECO:0007669"/>
    <property type="project" value="UniProtKB-KW"/>
</dbReference>
<feature type="domain" description="SLBB" evidence="12">
    <location>
        <begin position="280"/>
        <end position="362"/>
    </location>
</feature>
<dbReference type="GO" id="GO:0005739">
    <property type="term" value="C:mitochondrion"/>
    <property type="evidence" value="ECO:0007669"/>
    <property type="project" value="GOC"/>
</dbReference>
<evidence type="ECO:0000256" key="1">
    <source>
        <dbReference type="ARBA" id="ARBA00001917"/>
    </source>
</evidence>
<evidence type="ECO:0000256" key="2">
    <source>
        <dbReference type="ARBA" id="ARBA00001966"/>
    </source>
</evidence>
<keyword evidence="5" id="KW-0285">Flavoprotein</keyword>
<keyword evidence="7" id="KW-0479">Metal-binding</keyword>
<evidence type="ECO:0000259" key="12">
    <source>
        <dbReference type="Pfam" id="PF22461"/>
    </source>
</evidence>
<name>A0A0L0BQ01_LUCCU</name>
<evidence type="ECO:0000256" key="4">
    <source>
        <dbReference type="ARBA" id="ARBA00022485"/>
    </source>
</evidence>
<dbReference type="Proteomes" id="UP000037069">
    <property type="component" value="Unassembled WGS sequence"/>
</dbReference>
<feature type="domain" description="NADH-ubiquinone oxidoreductase 51kDa subunit FMN-binding" evidence="10">
    <location>
        <begin position="86"/>
        <end position="257"/>
    </location>
</feature>
<dbReference type="InterPro" id="IPR019575">
    <property type="entry name" value="Nuop51_4Fe4S-bd"/>
</dbReference>
<dbReference type="Gene3D" id="1.20.1440.230">
    <property type="entry name" value="NADH-ubiquinone oxidoreductase 51kDa subunit, iron-sulphur binding domain"/>
    <property type="match status" value="1"/>
</dbReference>
<keyword evidence="14" id="KW-1185">Reference proteome</keyword>
<keyword evidence="4" id="KW-0004">4Fe-4S</keyword>
<evidence type="ECO:0000256" key="9">
    <source>
        <dbReference type="ARBA" id="ARBA00023014"/>
    </source>
</evidence>
<comment type="cofactor">
    <cofactor evidence="2">
        <name>[4Fe-4S] cluster</name>
        <dbReference type="ChEBI" id="CHEBI:49883"/>
    </cofactor>
</comment>
<keyword evidence="8" id="KW-0408">Iron</keyword>
<evidence type="ECO:0000256" key="7">
    <source>
        <dbReference type="ARBA" id="ARBA00022723"/>
    </source>
</evidence>
<dbReference type="SUPFAM" id="SSF142019">
    <property type="entry name" value="Nqo1 FMN-binding domain-like"/>
    <property type="match status" value="1"/>
</dbReference>
<comment type="caution">
    <text evidence="13">The sequence shown here is derived from an EMBL/GenBank/DDBJ whole genome shotgun (WGS) entry which is preliminary data.</text>
</comment>
<dbReference type="PANTHER" id="PTHR11780">
    <property type="entry name" value="NADH-UBIQUINONE OXIDOREDUCTASE FLAVOPROTEIN 1 NDUFV1"/>
    <property type="match status" value="1"/>
</dbReference>
<dbReference type="AlphaFoldDB" id="A0A0L0BQ01"/>
<organism evidence="13 14">
    <name type="scientific">Lucilia cuprina</name>
    <name type="common">Green bottle fly</name>
    <name type="synonym">Australian sheep blowfly</name>
    <dbReference type="NCBI Taxonomy" id="7375"/>
    <lineage>
        <taxon>Eukaryota</taxon>
        <taxon>Metazoa</taxon>
        <taxon>Ecdysozoa</taxon>
        <taxon>Arthropoda</taxon>
        <taxon>Hexapoda</taxon>
        <taxon>Insecta</taxon>
        <taxon>Pterygota</taxon>
        <taxon>Neoptera</taxon>
        <taxon>Endopterygota</taxon>
        <taxon>Diptera</taxon>
        <taxon>Brachycera</taxon>
        <taxon>Muscomorpha</taxon>
        <taxon>Oestroidea</taxon>
        <taxon>Calliphoridae</taxon>
        <taxon>Luciliinae</taxon>
        <taxon>Lucilia</taxon>
    </lineage>
</organism>
<feature type="domain" description="NADH-ubiquinone oxidoreductase 51kDa subunit iron-sulphur binding" evidence="11">
    <location>
        <begin position="372"/>
        <end position="454"/>
    </location>
</feature>
<dbReference type="PANTHER" id="PTHR11780:SF10">
    <property type="entry name" value="NADH DEHYDROGENASE [UBIQUINONE] FLAVOPROTEIN 1, MITOCHONDRIAL"/>
    <property type="match status" value="1"/>
</dbReference>
<dbReference type="Gene3D" id="3.10.20.600">
    <property type="match status" value="1"/>
</dbReference>
<evidence type="ECO:0000256" key="8">
    <source>
        <dbReference type="ARBA" id="ARBA00023004"/>
    </source>
</evidence>
<evidence type="ECO:0000313" key="14">
    <source>
        <dbReference type="Proteomes" id="UP000037069"/>
    </source>
</evidence>
<comment type="cofactor">
    <cofactor evidence="1">
        <name>FMN</name>
        <dbReference type="ChEBI" id="CHEBI:58210"/>
    </cofactor>
</comment>
<evidence type="ECO:0000313" key="13">
    <source>
        <dbReference type="EMBL" id="KNC21294.1"/>
    </source>
</evidence>
<dbReference type="InterPro" id="IPR037225">
    <property type="entry name" value="Nuo51_FMN-bd_sf"/>
</dbReference>
<dbReference type="Pfam" id="PF10589">
    <property type="entry name" value="NADH_4Fe-4S"/>
    <property type="match status" value="1"/>
</dbReference>
<dbReference type="Pfam" id="PF01512">
    <property type="entry name" value="Complex1_51K"/>
    <property type="match status" value="1"/>
</dbReference>
<accession>A0A0L0BQ01</accession>
<dbReference type="SUPFAM" id="SSF142984">
    <property type="entry name" value="Nqo1 middle domain-like"/>
    <property type="match status" value="1"/>
</dbReference>
<dbReference type="InterPro" id="IPR011538">
    <property type="entry name" value="Nuo51_FMN-bd"/>
</dbReference>
<dbReference type="InterPro" id="IPR050837">
    <property type="entry name" value="ComplexI_51kDa_subunit"/>
</dbReference>
<dbReference type="Gene3D" id="3.40.50.11540">
    <property type="entry name" value="NADH-ubiquinone oxidoreductase 51kDa subunit"/>
    <property type="match status" value="1"/>
</dbReference>
<evidence type="ECO:0008006" key="15">
    <source>
        <dbReference type="Google" id="ProtNLM"/>
    </source>
</evidence>
<dbReference type="GO" id="GO:0006120">
    <property type="term" value="P:mitochondrial electron transport, NADH to ubiquinone"/>
    <property type="evidence" value="ECO:0007669"/>
    <property type="project" value="TreeGrafter"/>
</dbReference>
<dbReference type="STRING" id="7375.A0A0L0BQ01"/>
<gene>
    <name evidence="13" type="ORF">FF38_08407</name>
</gene>
<proteinExistence type="inferred from homology"/>
<sequence>MCSNIIIISKILKTLKHTLNQKVFSRKYTSNQIAPKFKLLTDKDRIFTNLYGRHDWNLAAALSRGDWYKTKEIIAEGPEWIVNELENSGVRGRGGAFFPVAKKLRYMQKIKIASPRYVVVNGAEGEPGTCKDRDIMRHEPQKIIEGALLVGRAISATAAVIFVRGRFYNEACNLQMALAEAYQAGLVGPNACGSGFNFDIFIQRGAGKYISGEETALLNCLMGAEARPRRKPPYPSEKGLYDKPTTLLNMETIAVIPTICRRGSEWFLSLGCPPYSPGSKLFNISGCVNSPCTVEENMGVPLKQLIEHHAGGVSGGWDNLLAVIPGGSSTPILPKKLCNNLRLDWKSLSAVNSSLGTGAVIVIDKSFDILEATKRLLLFYKKGSCHQCSRCRGQSAWAYEYCQQFQMGIGQRQEIDWLWEISKWAAGNTICSFSEGNSFAVQGFLRHFRHAIERSLQRHKKS</sequence>
<dbReference type="GO" id="GO:0051539">
    <property type="term" value="F:4 iron, 4 sulfur cluster binding"/>
    <property type="evidence" value="ECO:0007669"/>
    <property type="project" value="UniProtKB-KW"/>
</dbReference>
<dbReference type="EMBL" id="JRES01001641">
    <property type="protein sequence ID" value="KNC21294.1"/>
    <property type="molecule type" value="Genomic_DNA"/>
</dbReference>
<evidence type="ECO:0000259" key="10">
    <source>
        <dbReference type="Pfam" id="PF01512"/>
    </source>
</evidence>
<comment type="similarity">
    <text evidence="3">Belongs to the complex I 51 kDa subunit family.</text>
</comment>
<dbReference type="OrthoDB" id="42889at2759"/>
<dbReference type="SUPFAM" id="SSF140490">
    <property type="entry name" value="Nqo1C-terminal domain-like"/>
    <property type="match status" value="1"/>
</dbReference>
<keyword evidence="6" id="KW-0288">FMN</keyword>
<dbReference type="FunFam" id="3.40.50.11540:FF:000001">
    <property type="entry name" value="NADH dehydrogenase [ubiquinone] flavoprotein 1, mitochondrial"/>
    <property type="match status" value="1"/>
</dbReference>
<dbReference type="InterPro" id="IPR054765">
    <property type="entry name" value="SLBB_dom"/>
</dbReference>
<dbReference type="InterPro" id="IPR037207">
    <property type="entry name" value="Nuop51_4Fe4S-bd_sf"/>
</dbReference>
<keyword evidence="9" id="KW-0411">Iron-sulfur</keyword>
<reference evidence="13 14" key="1">
    <citation type="journal article" date="2015" name="Nat. Commun.">
        <title>Lucilia cuprina genome unlocks parasitic fly biology to underpin future interventions.</title>
        <authorList>
            <person name="Anstead C.A."/>
            <person name="Korhonen P.K."/>
            <person name="Young N.D."/>
            <person name="Hall R.S."/>
            <person name="Jex A.R."/>
            <person name="Murali S.C."/>
            <person name="Hughes D.S."/>
            <person name="Lee S.F."/>
            <person name="Perry T."/>
            <person name="Stroehlein A.J."/>
            <person name="Ansell B.R."/>
            <person name="Breugelmans B."/>
            <person name="Hofmann A."/>
            <person name="Qu J."/>
            <person name="Dugan S."/>
            <person name="Lee S.L."/>
            <person name="Chao H."/>
            <person name="Dinh H."/>
            <person name="Han Y."/>
            <person name="Doddapaneni H.V."/>
            <person name="Worley K.C."/>
            <person name="Muzny D.M."/>
            <person name="Ioannidis P."/>
            <person name="Waterhouse R.M."/>
            <person name="Zdobnov E.M."/>
            <person name="James P.J."/>
            <person name="Bagnall N.H."/>
            <person name="Kotze A.C."/>
            <person name="Gibbs R.A."/>
            <person name="Richards S."/>
            <person name="Batterham P."/>
            <person name="Gasser R.B."/>
        </authorList>
    </citation>
    <scope>NUCLEOTIDE SEQUENCE [LARGE SCALE GENOMIC DNA]</scope>
    <source>
        <strain evidence="13 14">LS</strain>
        <tissue evidence="13">Full body</tissue>
    </source>
</reference>
<protein>
    <recommendedName>
        <fullName evidence="15">NADH-ubiquinone oxidoreductase 51kDa subunit iron-sulphur binding domain-containing protein</fullName>
    </recommendedName>
</protein>
<dbReference type="NCBIfam" id="NF010120">
    <property type="entry name" value="PRK13596.1"/>
    <property type="match status" value="1"/>
</dbReference>
<dbReference type="Pfam" id="PF22461">
    <property type="entry name" value="SLBB_2"/>
    <property type="match status" value="1"/>
</dbReference>
<evidence type="ECO:0000256" key="6">
    <source>
        <dbReference type="ARBA" id="ARBA00022643"/>
    </source>
</evidence>
<evidence type="ECO:0000256" key="5">
    <source>
        <dbReference type="ARBA" id="ARBA00022630"/>
    </source>
</evidence>
<evidence type="ECO:0000256" key="3">
    <source>
        <dbReference type="ARBA" id="ARBA00007523"/>
    </source>
</evidence>
<dbReference type="FunFam" id="3.10.20.600:FF:000001">
    <property type="entry name" value="NADH dehydrogenase [ubiquinone] flavoprotein 1, mitochondrial"/>
    <property type="match status" value="1"/>
</dbReference>
<evidence type="ECO:0000259" key="11">
    <source>
        <dbReference type="Pfam" id="PF10589"/>
    </source>
</evidence>